<dbReference type="SUPFAM" id="SSF54184">
    <property type="entry name" value="Penicillin-binding protein 2x (pbp-2x), c-terminal domain"/>
    <property type="match status" value="2"/>
</dbReference>
<reference evidence="9 10" key="1">
    <citation type="submission" date="2020-08" db="EMBL/GenBank/DDBJ databases">
        <title>Genomic Encyclopedia of Type Strains, Phase IV (KMG-IV): sequencing the most valuable type-strain genomes for metagenomic binning, comparative biology and taxonomic classification.</title>
        <authorList>
            <person name="Goeker M."/>
        </authorList>
    </citation>
    <scope>NUCLEOTIDE SEQUENCE [LARGE SCALE GENOMIC DNA]</scope>
    <source>
        <strain evidence="9 10">DSM 105481</strain>
    </source>
</reference>
<comment type="catalytic activity">
    <reaction evidence="6">
        <text>Preferential cleavage: (Ac)2-L-Lys-D-Ala-|-D-Ala. Also transpeptidation of peptidyl-alanyl moieties that are N-acyl substituents of D-alanine.</text>
        <dbReference type="EC" id="3.4.16.4"/>
    </reaction>
</comment>
<proteinExistence type="inferred from homology"/>
<dbReference type="Gene3D" id="3.40.710.10">
    <property type="entry name" value="DD-peptidase/beta-lactamase superfamily"/>
    <property type="match status" value="1"/>
</dbReference>
<evidence type="ECO:0000256" key="4">
    <source>
        <dbReference type="ARBA" id="ARBA00012448"/>
    </source>
</evidence>
<dbReference type="Proteomes" id="UP000626697">
    <property type="component" value="Unassembled WGS sequence"/>
</dbReference>
<gene>
    <name evidence="9" type="ORF">HNP81_000251</name>
</gene>
<accession>A0ABR6CJB3</accession>
<name>A0ABR6CJB3_9BACI</name>
<feature type="transmembrane region" description="Helical" evidence="7">
    <location>
        <begin position="12"/>
        <end position="32"/>
    </location>
</feature>
<keyword evidence="7" id="KW-1133">Transmembrane helix</keyword>
<comment type="similarity">
    <text evidence="3">Belongs to the transpeptidase family.</text>
</comment>
<dbReference type="CDD" id="cd06576">
    <property type="entry name" value="PASTA_Pbp2x-like_1"/>
    <property type="match status" value="1"/>
</dbReference>
<evidence type="ECO:0000256" key="1">
    <source>
        <dbReference type="ARBA" id="ARBA00004370"/>
    </source>
</evidence>
<keyword evidence="10" id="KW-1185">Reference proteome</keyword>
<dbReference type="InterPro" id="IPR012338">
    <property type="entry name" value="Beta-lactam/transpept-like"/>
</dbReference>
<dbReference type="InterPro" id="IPR001460">
    <property type="entry name" value="PCN-bd_Tpept"/>
</dbReference>
<dbReference type="SUPFAM" id="SSF56601">
    <property type="entry name" value="beta-lactamase/transpeptidase-like"/>
    <property type="match status" value="1"/>
</dbReference>
<organism evidence="9 10">
    <name type="scientific">Peribacillus huizhouensis</name>
    <dbReference type="NCBI Taxonomy" id="1501239"/>
    <lineage>
        <taxon>Bacteria</taxon>
        <taxon>Bacillati</taxon>
        <taxon>Bacillota</taxon>
        <taxon>Bacilli</taxon>
        <taxon>Bacillales</taxon>
        <taxon>Bacillaceae</taxon>
        <taxon>Peribacillus</taxon>
    </lineage>
</organism>
<comment type="caution">
    <text evidence="9">The sequence shown here is derived from an EMBL/GenBank/DDBJ whole genome shotgun (WGS) entry which is preliminary data.</text>
</comment>
<evidence type="ECO:0000256" key="2">
    <source>
        <dbReference type="ARBA" id="ARBA00004752"/>
    </source>
</evidence>
<dbReference type="EC" id="3.4.16.4" evidence="4"/>
<dbReference type="Gene3D" id="3.30.70.2110">
    <property type="match status" value="1"/>
</dbReference>
<dbReference type="SUPFAM" id="SSF56519">
    <property type="entry name" value="Penicillin binding protein dimerisation domain"/>
    <property type="match status" value="1"/>
</dbReference>
<sequence>MQTKQKNMKLGAAFLFVVFGLLFFALVARFFYIEVTGQAGGEVLAAKIEKKYEKQRVLEAKRGSILDTNGEVIAEDTASYTLFAVLDEKMKPNYVVDPKRTAKELAKAIDMDESDIYALLTKDKKQVEFGNAGKDISYDVKSKIEKMKLPGIGFTRENKRFYPNGVFASHLIGYIEKDEKSNEMIGKMGIEKFLNKELKETDGKLTFDGDRWGFSLPNSKENVKAPKDGADVTLTIDKKIQTFLEDSMSKVQEKYDPEQIIAIVSNPKTGEILAMGQRPTFHPKTKKGLTDTWRNLAIEESYEPGSTMKIFTLAAAVEEGVFNPNETFVSGNYKIKGTKPINDHSGMPFGENMTFLEGIQRSSNVGVVTFAMDRLGEEKLRDYITKFGLDRITGIDLPFEKTGTIQYKYKRDKAMTSVGQASSMTAIQQIQAASAIANNGKMMKPYVIKEVTDPNKGETIQKTNPTMAGQPISAETAKKVREYLGTVLTAEHGTGKKYQIEGYEVAGKTGTAQFSTSDGLSRGGGNYIFSFLGMAPLDDPELVVYVAVKKPKLEVGEAGSDPVSEIFNPVMKSSLQYLNIEPANIPNQTSEKISDYTDQPVKSTVENLQKSGYEVVTIGKGATVIDQAPKAGTILLEGEKVIIRTDGDMFAPDLTGWSLRDVMKVANIAKLKLNVAGNGYVESQNFKVGAVIKEADYFIVNLKKPGDKVQEEIEDKVQEEIEDKDQEDEVVN</sequence>
<protein>
    <recommendedName>
        <fullName evidence="4">serine-type D-Ala-D-Ala carboxypeptidase</fullName>
        <ecNumber evidence="4">3.4.16.4</ecNumber>
    </recommendedName>
</protein>
<dbReference type="PANTHER" id="PTHR30627">
    <property type="entry name" value="PEPTIDOGLYCAN D,D-TRANSPEPTIDASE"/>
    <property type="match status" value="1"/>
</dbReference>
<evidence type="ECO:0000259" key="8">
    <source>
        <dbReference type="PROSITE" id="PS51178"/>
    </source>
</evidence>
<dbReference type="PANTHER" id="PTHR30627:SF26">
    <property type="entry name" value="PENICILLIN-BINDING PROTEIN 2B"/>
    <property type="match status" value="1"/>
</dbReference>
<keyword evidence="7" id="KW-0812">Transmembrane</keyword>
<keyword evidence="5 7" id="KW-0472">Membrane</keyword>
<feature type="domain" description="PASTA" evidence="8">
    <location>
        <begin position="587"/>
        <end position="647"/>
    </location>
</feature>
<evidence type="ECO:0000313" key="9">
    <source>
        <dbReference type="EMBL" id="MBA9024969.1"/>
    </source>
</evidence>
<dbReference type="InterPro" id="IPR036138">
    <property type="entry name" value="PBP_dimer_sf"/>
</dbReference>
<dbReference type="InterPro" id="IPR050515">
    <property type="entry name" value="Beta-lactam/transpept"/>
</dbReference>
<dbReference type="PROSITE" id="PS51178">
    <property type="entry name" value="PASTA"/>
    <property type="match status" value="1"/>
</dbReference>
<dbReference type="Pfam" id="PF00905">
    <property type="entry name" value="Transpeptidase"/>
    <property type="match status" value="1"/>
</dbReference>
<dbReference type="RefSeq" id="WP_182501304.1">
    <property type="nucleotide sequence ID" value="NZ_JACJHX010000001.1"/>
</dbReference>
<evidence type="ECO:0000256" key="5">
    <source>
        <dbReference type="ARBA" id="ARBA00023136"/>
    </source>
</evidence>
<evidence type="ECO:0000256" key="6">
    <source>
        <dbReference type="ARBA" id="ARBA00034000"/>
    </source>
</evidence>
<comment type="pathway">
    <text evidence="2">Cell wall biogenesis; peptidoglycan biosynthesis.</text>
</comment>
<evidence type="ECO:0000313" key="10">
    <source>
        <dbReference type="Proteomes" id="UP000626697"/>
    </source>
</evidence>
<dbReference type="SMART" id="SM00740">
    <property type="entry name" value="PASTA"/>
    <property type="match status" value="2"/>
</dbReference>
<dbReference type="Pfam" id="PF03793">
    <property type="entry name" value="PASTA"/>
    <property type="match status" value="2"/>
</dbReference>
<evidence type="ECO:0000256" key="3">
    <source>
        <dbReference type="ARBA" id="ARBA00007171"/>
    </source>
</evidence>
<dbReference type="Pfam" id="PF03717">
    <property type="entry name" value="PBP_dimer"/>
    <property type="match status" value="1"/>
</dbReference>
<dbReference type="EMBL" id="JACJHX010000001">
    <property type="protein sequence ID" value="MBA9024969.1"/>
    <property type="molecule type" value="Genomic_DNA"/>
</dbReference>
<dbReference type="Gene3D" id="3.90.1310.10">
    <property type="entry name" value="Penicillin-binding protein 2a (Domain 2)"/>
    <property type="match status" value="1"/>
</dbReference>
<evidence type="ECO:0000256" key="7">
    <source>
        <dbReference type="SAM" id="Phobius"/>
    </source>
</evidence>
<dbReference type="InterPro" id="IPR005543">
    <property type="entry name" value="PASTA_dom"/>
</dbReference>
<dbReference type="Gene3D" id="2.20.70.70">
    <property type="match status" value="1"/>
</dbReference>
<comment type="subcellular location">
    <subcellularLocation>
        <location evidence="1">Membrane</location>
    </subcellularLocation>
</comment>
<dbReference type="InterPro" id="IPR005311">
    <property type="entry name" value="PBP_dimer"/>
</dbReference>
<dbReference type="CDD" id="cd06575">
    <property type="entry name" value="PASTA_Pbp2x-like_2"/>
    <property type="match status" value="1"/>
</dbReference>